<feature type="transmembrane region" description="Helical" evidence="8">
    <location>
        <begin position="239"/>
        <end position="257"/>
    </location>
</feature>
<evidence type="ECO:0000256" key="7">
    <source>
        <dbReference type="SAM" id="MobiDB-lite"/>
    </source>
</evidence>
<keyword evidence="4" id="KW-0249">Electron transport</keyword>
<dbReference type="Pfam" id="PF03188">
    <property type="entry name" value="Cytochrom_B561"/>
    <property type="match status" value="1"/>
</dbReference>
<reference evidence="10" key="2">
    <citation type="submission" date="2021-02" db="EMBL/GenBank/DDBJ databases">
        <authorList>
            <person name="Kimball J.A."/>
            <person name="Haas M.W."/>
            <person name="Macchietto M."/>
            <person name="Kono T."/>
            <person name="Duquette J."/>
            <person name="Shao M."/>
        </authorList>
    </citation>
    <scope>NUCLEOTIDE SEQUENCE</scope>
    <source>
        <tissue evidence="10">Fresh leaf tissue</tissue>
    </source>
</reference>
<reference evidence="10" key="1">
    <citation type="journal article" date="2021" name="bioRxiv">
        <title>Whole Genome Assembly and Annotation of Northern Wild Rice, Zizania palustris L., Supports a Whole Genome Duplication in the Zizania Genus.</title>
        <authorList>
            <person name="Haas M."/>
            <person name="Kono T."/>
            <person name="Macchietto M."/>
            <person name="Millas R."/>
            <person name="McGilp L."/>
            <person name="Shao M."/>
            <person name="Duquette J."/>
            <person name="Hirsch C.N."/>
            <person name="Kimball J."/>
        </authorList>
    </citation>
    <scope>NUCLEOTIDE SEQUENCE</scope>
    <source>
        <tissue evidence="10">Fresh leaf tissue</tissue>
    </source>
</reference>
<evidence type="ECO:0000259" key="9">
    <source>
        <dbReference type="PROSITE" id="PS50939"/>
    </source>
</evidence>
<keyword evidence="6 8" id="KW-0472">Membrane</keyword>
<dbReference type="InterPro" id="IPR006593">
    <property type="entry name" value="Cyt_b561/ferric_Rdtase_TM"/>
</dbReference>
<feature type="transmembrane region" description="Helical" evidence="8">
    <location>
        <begin position="277"/>
        <end position="296"/>
    </location>
</feature>
<feature type="transmembrane region" description="Helical" evidence="8">
    <location>
        <begin position="204"/>
        <end position="227"/>
    </location>
</feature>
<dbReference type="SMART" id="SM00665">
    <property type="entry name" value="B561"/>
    <property type="match status" value="1"/>
</dbReference>
<comment type="caution">
    <text evidence="10">The sequence shown here is derived from an EMBL/GenBank/DDBJ whole genome shotgun (WGS) entry which is preliminary data.</text>
</comment>
<evidence type="ECO:0000256" key="2">
    <source>
        <dbReference type="ARBA" id="ARBA00022448"/>
    </source>
</evidence>
<evidence type="ECO:0000256" key="4">
    <source>
        <dbReference type="ARBA" id="ARBA00022982"/>
    </source>
</evidence>
<dbReference type="PANTHER" id="PTHR23130">
    <property type="entry name" value="CYTOCHROME B561 AND DOMON DOMAIN-CONTAINING PROTEIN"/>
    <property type="match status" value="1"/>
</dbReference>
<accession>A0A8J5SBP4</accession>
<evidence type="ECO:0000313" key="10">
    <source>
        <dbReference type="EMBL" id="KAG8054366.1"/>
    </source>
</evidence>
<evidence type="ECO:0000256" key="6">
    <source>
        <dbReference type="ARBA" id="ARBA00023136"/>
    </source>
</evidence>
<evidence type="ECO:0000256" key="1">
    <source>
        <dbReference type="ARBA" id="ARBA00004370"/>
    </source>
</evidence>
<evidence type="ECO:0000256" key="3">
    <source>
        <dbReference type="ARBA" id="ARBA00022692"/>
    </source>
</evidence>
<dbReference type="OrthoDB" id="19261at2759"/>
<gene>
    <name evidence="10" type="ORF">GUJ93_ZPchr0001g29319</name>
</gene>
<keyword evidence="11" id="KW-1185">Reference proteome</keyword>
<feature type="compositionally biased region" description="Low complexity" evidence="7">
    <location>
        <begin position="154"/>
        <end position="168"/>
    </location>
</feature>
<dbReference type="PROSITE" id="PS50939">
    <property type="entry name" value="CYTOCHROME_B561"/>
    <property type="match status" value="1"/>
</dbReference>
<dbReference type="Proteomes" id="UP000729402">
    <property type="component" value="Unassembled WGS sequence"/>
</dbReference>
<dbReference type="CDD" id="cd08760">
    <property type="entry name" value="Cyt_b561_FRRS1_like"/>
    <property type="match status" value="1"/>
</dbReference>
<dbReference type="EMBL" id="JAAALK010000288">
    <property type="protein sequence ID" value="KAG8054366.1"/>
    <property type="molecule type" value="Genomic_DNA"/>
</dbReference>
<proteinExistence type="predicted"/>
<feature type="compositionally biased region" description="Gly residues" evidence="7">
    <location>
        <begin position="104"/>
        <end position="121"/>
    </location>
</feature>
<keyword evidence="3 8" id="KW-0812">Transmembrane</keyword>
<sequence>MVGSSAVAGWIAADGTATANQYFLGGTSSGSCPPNKGKLALTPDAQPAIVSKGSRLYLAFQFSGQPLTDVIYAVGPPGTLPGSSGLLARHQDMSIGTITLPSGTSGGSGGGGSPATGGGGGEGDDGNEGKGESKHSKHGDEDGDEGEGGKRKTPTSASSSSTGGSSSGLNAKRRHGVLAVISWGAMIPAGVAMARFLKRFDPLWFYAHAVVQGLGFVIGALAIVAGFRLDDEDEVGAHKAIGIIVLVCACLQVLAVLARPIKESKARKYWNWYHHYVGRAAVILGVGNIFYGLSLAKEGQEWSYVYGIFVGICAVVYLVLEEWRRRH</sequence>
<evidence type="ECO:0000256" key="8">
    <source>
        <dbReference type="SAM" id="Phobius"/>
    </source>
</evidence>
<feature type="compositionally biased region" description="Basic and acidic residues" evidence="7">
    <location>
        <begin position="127"/>
        <end position="140"/>
    </location>
</feature>
<feature type="transmembrane region" description="Helical" evidence="8">
    <location>
        <begin position="176"/>
        <end position="197"/>
    </location>
</feature>
<comment type="subcellular location">
    <subcellularLocation>
        <location evidence="1">Membrane</location>
    </subcellularLocation>
</comment>
<feature type="transmembrane region" description="Helical" evidence="8">
    <location>
        <begin position="302"/>
        <end position="320"/>
    </location>
</feature>
<name>A0A8J5SBP4_ZIZPA</name>
<dbReference type="PANTHER" id="PTHR23130:SF154">
    <property type="entry name" value="OS01G0895200 PROTEIN"/>
    <property type="match status" value="1"/>
</dbReference>
<feature type="region of interest" description="Disordered" evidence="7">
    <location>
        <begin position="96"/>
        <end position="170"/>
    </location>
</feature>
<organism evidence="10 11">
    <name type="scientific">Zizania palustris</name>
    <name type="common">Northern wild rice</name>
    <dbReference type="NCBI Taxonomy" id="103762"/>
    <lineage>
        <taxon>Eukaryota</taxon>
        <taxon>Viridiplantae</taxon>
        <taxon>Streptophyta</taxon>
        <taxon>Embryophyta</taxon>
        <taxon>Tracheophyta</taxon>
        <taxon>Spermatophyta</taxon>
        <taxon>Magnoliopsida</taxon>
        <taxon>Liliopsida</taxon>
        <taxon>Poales</taxon>
        <taxon>Poaceae</taxon>
        <taxon>BOP clade</taxon>
        <taxon>Oryzoideae</taxon>
        <taxon>Oryzeae</taxon>
        <taxon>Zizaniinae</taxon>
        <taxon>Zizania</taxon>
    </lineage>
</organism>
<dbReference type="GO" id="GO:0016020">
    <property type="term" value="C:membrane"/>
    <property type="evidence" value="ECO:0007669"/>
    <property type="project" value="UniProtKB-SubCell"/>
</dbReference>
<feature type="domain" description="Cytochrome b561" evidence="9">
    <location>
        <begin position="142"/>
        <end position="327"/>
    </location>
</feature>
<evidence type="ECO:0000313" key="11">
    <source>
        <dbReference type="Proteomes" id="UP000729402"/>
    </source>
</evidence>
<keyword evidence="5 8" id="KW-1133">Transmembrane helix</keyword>
<protein>
    <recommendedName>
        <fullName evidence="9">Cytochrome b561 domain-containing protein</fullName>
    </recommendedName>
</protein>
<dbReference type="AlphaFoldDB" id="A0A8J5SBP4"/>
<evidence type="ECO:0000256" key="5">
    <source>
        <dbReference type="ARBA" id="ARBA00022989"/>
    </source>
</evidence>
<keyword evidence="2" id="KW-0813">Transport</keyword>